<evidence type="ECO:0000256" key="6">
    <source>
        <dbReference type="ARBA" id="ARBA00022475"/>
    </source>
</evidence>
<name>A0AA97JEW6_EUBMA</name>
<comment type="similarity">
    <text evidence="3">Belongs to the MAGUK family.</text>
</comment>
<comment type="subcellular location">
    <subcellularLocation>
        <location evidence="2">Cell junction</location>
        <location evidence="2">Tight junction</location>
    </subcellularLocation>
    <subcellularLocation>
        <location evidence="1">Cell membrane</location>
        <topology evidence="1">Peripheral membrane protein</topology>
    </subcellularLocation>
</comment>
<dbReference type="InterPro" id="IPR008144">
    <property type="entry name" value="Guanylate_kin-like_dom"/>
</dbReference>
<dbReference type="GO" id="GO:0005524">
    <property type="term" value="F:ATP binding"/>
    <property type="evidence" value="ECO:0007669"/>
    <property type="project" value="UniProtKB-KW"/>
</dbReference>
<dbReference type="Gene3D" id="3.30.63.10">
    <property type="entry name" value="Guanylate Kinase phosphate binding domain"/>
    <property type="match status" value="1"/>
</dbReference>
<dbReference type="PROSITE" id="PS50106">
    <property type="entry name" value="PDZ"/>
    <property type="match status" value="6"/>
</dbReference>
<dbReference type="Proteomes" id="UP001190640">
    <property type="component" value="Chromosome 5"/>
</dbReference>
<dbReference type="Gene3D" id="2.30.42.10">
    <property type="match status" value="6"/>
</dbReference>
<dbReference type="InterPro" id="IPR036034">
    <property type="entry name" value="PDZ_sf"/>
</dbReference>
<dbReference type="PROSITE" id="PS00856">
    <property type="entry name" value="GUANYLATE_KINASE_1"/>
    <property type="match status" value="1"/>
</dbReference>
<accession>A0AA97JEW6</accession>
<evidence type="ECO:0000256" key="12">
    <source>
        <dbReference type="ARBA" id="ARBA00033438"/>
    </source>
</evidence>
<evidence type="ECO:0000256" key="1">
    <source>
        <dbReference type="ARBA" id="ARBA00004202"/>
    </source>
</evidence>
<dbReference type="GO" id="GO:0005886">
    <property type="term" value="C:plasma membrane"/>
    <property type="evidence" value="ECO:0007669"/>
    <property type="project" value="UniProtKB-SubCell"/>
</dbReference>
<dbReference type="InterPro" id="IPR008145">
    <property type="entry name" value="GK/Ca_channel_bsu"/>
</dbReference>
<dbReference type="FunFam" id="2.30.42.10:FF:000042">
    <property type="entry name" value="Membrane-associated guanylate kinase, WW and PDZ domain-containing protein 3 isoform 1"/>
    <property type="match status" value="1"/>
</dbReference>
<evidence type="ECO:0000256" key="5">
    <source>
        <dbReference type="ARBA" id="ARBA00022427"/>
    </source>
</evidence>
<feature type="compositionally biased region" description="Pro residues" evidence="14">
    <location>
        <begin position="197"/>
        <end position="208"/>
    </location>
</feature>
<feature type="compositionally biased region" description="Polar residues" evidence="14">
    <location>
        <begin position="956"/>
        <end position="966"/>
    </location>
</feature>
<evidence type="ECO:0000256" key="4">
    <source>
        <dbReference type="ARBA" id="ARBA00016171"/>
    </source>
</evidence>
<dbReference type="CDD" id="cd06735">
    <property type="entry name" value="PDZ5_MAGI-1_3-like"/>
    <property type="match status" value="1"/>
</dbReference>
<evidence type="ECO:0000313" key="19">
    <source>
        <dbReference type="RefSeq" id="XP_054835824.1"/>
    </source>
</evidence>
<dbReference type="Gene3D" id="2.20.70.10">
    <property type="match status" value="2"/>
</dbReference>
<dbReference type="FunFam" id="2.30.42.10:FF:000005">
    <property type="entry name" value="Membrane associated guanylate kinase, WW and PDZ domain containing 1"/>
    <property type="match status" value="1"/>
</dbReference>
<dbReference type="SUPFAM" id="SSF50156">
    <property type="entry name" value="PDZ domain-like"/>
    <property type="match status" value="6"/>
</dbReference>
<dbReference type="GO" id="GO:0007165">
    <property type="term" value="P:signal transduction"/>
    <property type="evidence" value="ECO:0007669"/>
    <property type="project" value="TreeGrafter"/>
</dbReference>
<dbReference type="CDD" id="cd06733">
    <property type="entry name" value="PDZ3_MAGI-1_3-like"/>
    <property type="match status" value="1"/>
</dbReference>
<dbReference type="FunFam" id="2.30.42.10:FF:000131">
    <property type="entry name" value="membrane-associated guanylate kinase, WW and PDZ domain-containing protein 3 isoform X1"/>
    <property type="match status" value="1"/>
</dbReference>
<keyword evidence="11" id="KW-0472">Membrane</keyword>
<evidence type="ECO:0000259" key="17">
    <source>
        <dbReference type="PROSITE" id="PS50106"/>
    </source>
</evidence>
<feature type="domain" description="PDZ" evidence="17">
    <location>
        <begin position="862"/>
        <end position="949"/>
    </location>
</feature>
<dbReference type="PROSITE" id="PS50020">
    <property type="entry name" value="WW_DOMAIN_2"/>
    <property type="match status" value="2"/>
</dbReference>
<dbReference type="SMART" id="SM00072">
    <property type="entry name" value="GuKc"/>
    <property type="match status" value="1"/>
</dbReference>
<dbReference type="PANTHER" id="PTHR10316">
    <property type="entry name" value="MEMBRANE ASSOCIATED GUANYLATE KINASE-RELATED"/>
    <property type="match status" value="1"/>
</dbReference>
<keyword evidence="5" id="KW-0796">Tight junction</keyword>
<dbReference type="InterPro" id="IPR020590">
    <property type="entry name" value="Guanylate_kinase_CS"/>
</dbReference>
<evidence type="ECO:0000256" key="10">
    <source>
        <dbReference type="ARBA" id="ARBA00022949"/>
    </source>
</evidence>
<feature type="compositionally biased region" description="Acidic residues" evidence="14">
    <location>
        <begin position="242"/>
        <end position="251"/>
    </location>
</feature>
<dbReference type="Pfam" id="PF00625">
    <property type="entry name" value="Guanylate_kin"/>
    <property type="match status" value="1"/>
</dbReference>
<evidence type="ECO:0000259" key="15">
    <source>
        <dbReference type="PROSITE" id="PS50020"/>
    </source>
</evidence>
<dbReference type="FunFam" id="2.30.42.10:FF:000279">
    <property type="entry name" value="Membrane-associated guanylate kinase, WW and PDZ domain-containing protein 3"/>
    <property type="match status" value="1"/>
</dbReference>
<evidence type="ECO:0000256" key="3">
    <source>
        <dbReference type="ARBA" id="ARBA00007014"/>
    </source>
</evidence>
<dbReference type="Pfam" id="PF00595">
    <property type="entry name" value="PDZ"/>
    <property type="match status" value="4"/>
</dbReference>
<feature type="domain" description="PDZ" evidence="17">
    <location>
        <begin position="585"/>
        <end position="648"/>
    </location>
</feature>
<feature type="compositionally biased region" description="Polar residues" evidence="14">
    <location>
        <begin position="834"/>
        <end position="846"/>
    </location>
</feature>
<keyword evidence="10" id="KW-0965">Cell junction</keyword>
<dbReference type="RefSeq" id="XP_054835824.1">
    <property type="nucleotide sequence ID" value="XM_054979849.1"/>
</dbReference>
<dbReference type="FunFam" id="2.20.70.10:FF:000001">
    <property type="entry name" value="Membrane-associated guanylate kinase, WW and PDZ domain-containing protein 1"/>
    <property type="match status" value="1"/>
</dbReference>
<dbReference type="GO" id="GO:0005923">
    <property type="term" value="C:bicellular tight junction"/>
    <property type="evidence" value="ECO:0007669"/>
    <property type="project" value="UniProtKB-SubCell"/>
</dbReference>
<feature type="compositionally biased region" description="Basic and acidic residues" evidence="14">
    <location>
        <begin position="261"/>
        <end position="271"/>
    </location>
</feature>
<feature type="domain" description="PDZ" evidence="17">
    <location>
        <begin position="73"/>
        <end position="112"/>
    </location>
</feature>
<dbReference type="InterPro" id="IPR001202">
    <property type="entry name" value="WW_dom"/>
</dbReference>
<evidence type="ECO:0000256" key="2">
    <source>
        <dbReference type="ARBA" id="ARBA00004435"/>
    </source>
</evidence>
<feature type="region of interest" description="Disordered" evidence="14">
    <location>
        <begin position="188"/>
        <end position="283"/>
    </location>
</feature>
<evidence type="ECO:0000256" key="13">
    <source>
        <dbReference type="ARBA" id="ARBA00060212"/>
    </source>
</evidence>
<reference evidence="19" key="1">
    <citation type="submission" date="2025-08" db="UniProtKB">
        <authorList>
            <consortium name="RefSeq"/>
        </authorList>
    </citation>
    <scope>IDENTIFICATION</scope>
    <source>
        <tissue evidence="19">Blood</tissue>
    </source>
</reference>
<keyword evidence="9" id="KW-0067">ATP-binding</keyword>
<keyword evidence="8" id="KW-0547">Nucleotide-binding</keyword>
<protein>
    <recommendedName>
        <fullName evidence="4">Membrane-associated guanylate kinase, WW and PDZ domain-containing protein 3</fullName>
    </recommendedName>
    <alternativeName>
        <fullName evidence="12">Membrane-associated guanylate kinase inverted 3</fullName>
    </alternativeName>
</protein>
<evidence type="ECO:0000256" key="9">
    <source>
        <dbReference type="ARBA" id="ARBA00022840"/>
    </source>
</evidence>
<evidence type="ECO:0000256" key="14">
    <source>
        <dbReference type="SAM" id="MobiDB-lite"/>
    </source>
</evidence>
<dbReference type="InterPro" id="IPR001478">
    <property type="entry name" value="PDZ"/>
</dbReference>
<feature type="domain" description="Guanylate kinase-like" evidence="16">
    <location>
        <begin position="120"/>
        <end position="196"/>
    </location>
</feature>
<evidence type="ECO:0000259" key="16">
    <source>
        <dbReference type="PROSITE" id="PS50052"/>
    </source>
</evidence>
<feature type="region of interest" description="Disordered" evidence="14">
    <location>
        <begin position="832"/>
        <end position="851"/>
    </location>
</feature>
<feature type="domain" description="WW" evidence="15">
    <location>
        <begin position="299"/>
        <end position="332"/>
    </location>
</feature>
<dbReference type="SUPFAM" id="SSF51045">
    <property type="entry name" value="WW domain"/>
    <property type="match status" value="2"/>
</dbReference>
<dbReference type="CTD" id="260425"/>
<feature type="domain" description="PDZ" evidence="17">
    <location>
        <begin position="416"/>
        <end position="484"/>
    </location>
</feature>
<dbReference type="FunFam" id="3.30.63.10:FF:000003">
    <property type="entry name" value="Membrane-associated guanylate kinase, WW and PDZ domain-containing protein 3 isoform 1"/>
    <property type="match status" value="1"/>
</dbReference>
<proteinExistence type="inferred from homology"/>
<evidence type="ECO:0000313" key="18">
    <source>
        <dbReference type="Proteomes" id="UP001190640"/>
    </source>
</evidence>
<dbReference type="PROSITE" id="PS01159">
    <property type="entry name" value="WW_DOMAIN_1"/>
    <property type="match status" value="2"/>
</dbReference>
<keyword evidence="19" id="KW-0418">Kinase</keyword>
<dbReference type="PANTHER" id="PTHR10316:SF10">
    <property type="entry name" value="MEMBRANE-ASSOCIATED GUANYLATE KINASE, WW AND PDZ DOMAIN-CONTAINING PROTEIN 3"/>
    <property type="match status" value="1"/>
</dbReference>
<dbReference type="GO" id="GO:0016301">
    <property type="term" value="F:kinase activity"/>
    <property type="evidence" value="ECO:0007669"/>
    <property type="project" value="UniProtKB-KW"/>
</dbReference>
<feature type="domain" description="PDZ" evidence="17">
    <location>
        <begin position="1025"/>
        <end position="1107"/>
    </location>
</feature>
<dbReference type="Pfam" id="PF00397">
    <property type="entry name" value="WW"/>
    <property type="match status" value="2"/>
</dbReference>
<evidence type="ECO:0000256" key="7">
    <source>
        <dbReference type="ARBA" id="ARBA00022737"/>
    </source>
</evidence>
<dbReference type="FunFam" id="2.30.42.10:FF:000012">
    <property type="entry name" value="Membrane associated guanylate kinase, WW and PDZ domain containing 1"/>
    <property type="match status" value="1"/>
</dbReference>
<keyword evidence="18" id="KW-1185">Reference proteome</keyword>
<feature type="domain" description="PDZ" evidence="17">
    <location>
        <begin position="737"/>
        <end position="819"/>
    </location>
</feature>
<dbReference type="FunFam" id="2.30.42.10:FF:000006">
    <property type="entry name" value="Membrane associated guanylate kinase, WW and PDZ domain containing 1"/>
    <property type="match status" value="1"/>
</dbReference>
<dbReference type="GeneID" id="129330022"/>
<evidence type="ECO:0000256" key="11">
    <source>
        <dbReference type="ARBA" id="ARBA00023136"/>
    </source>
</evidence>
<evidence type="ECO:0000256" key="8">
    <source>
        <dbReference type="ARBA" id="ARBA00022741"/>
    </source>
</evidence>
<dbReference type="CDD" id="cd06731">
    <property type="entry name" value="PDZ1_MAGI-1_3-like"/>
    <property type="match status" value="1"/>
</dbReference>
<dbReference type="GO" id="GO:0005737">
    <property type="term" value="C:cytoplasm"/>
    <property type="evidence" value="ECO:0007669"/>
    <property type="project" value="TreeGrafter"/>
</dbReference>
<feature type="domain" description="WW" evidence="15">
    <location>
        <begin position="345"/>
        <end position="378"/>
    </location>
</feature>
<gene>
    <name evidence="19" type="primary">MAGI3</name>
</gene>
<dbReference type="InterPro" id="IPR036020">
    <property type="entry name" value="WW_dom_sf"/>
</dbReference>
<dbReference type="CDD" id="cd00201">
    <property type="entry name" value="WW"/>
    <property type="match status" value="2"/>
</dbReference>
<keyword evidence="19" id="KW-0808">Transferase</keyword>
<sequence>MSKTLRRKRHWLSKVQECAVSWGGGTGPSPSPDLLRGGAERGEFPYLGARLPTLAEPGGGTGPVLLSGKPPSPGDVLLEVNGTPVSGLTHRDTLAVIRHFREPVRLKTVRPGKVINKDLRHYLSLQFQKGSIDHKLQQVIRDNLYLRTIPCTTRAPRDGEVPGVDYNFIPVEQFKALEESGALLESGTYDGNFYGTPKPPAEPSPFQPDPVDQVLFDNDFDPESQRKRTTSVSKMEKMDSSLPEEEEEEEKEAVNGSGGIENKERHSDSSDWMKPIPSYNQTNSSMDFRNYLSREENLEPLPKNWEMAYTDTGMIYFIDHNTKTTTWLDPRLCKKAKAPEDCEDGELPYGWEKIEDPQYGTYYVDHINQKTQFENPVLEAKRKKQLGQTDGGPPNAEPVKSLFTRDPSQLIGALIRTSLKKSTMGFGFTIIGGDRPDEFLQVKNVLKDGPAAQDGKIAPGDVIVDINGACVLGHTHADVVQMFQLVPVNQYVNMTLCRGYPLPDENEDRVVDIVTATPVLNGQPILKGDTCTINQELIPGTVVLDQNGKPGHILVNGRLNGPSTDLGEQRASVSSSGCSQAELVTIPLIKGPKGFGFAIADSPAGQKVKMILDSQWCHGLQKGDIIKEIYHQNVQNLTHLQVVEVLKQFPIGAEVPLLILRGGPSSPAKSFDVMSIDNKIEENSVGSQEAISEAVPQPMPFPPMAVRSASPKLDPSEVYLKSKTLFEDKPPNTKDLDVFLRKQESGFGFRVLGGDGPDQSIYIGAIIPLGAAEKDGRLRAADELVCIDGISVKGKSHKQVLDLMTSAARNGQVLLTVRRKIFFGADKQSEEESSSQVPISSQNGSPKPNRVDLGRQFPEAYDVVLQRKENEGFGFVILTSKNKPPPGVIPHKIGRVIEGSPADHCGKLKVGDRISAVNRQSIVDLSHENIVQLIKEAGNTVTLTVVAEEEHHGPPSGTNSAKQSPALQHRPIGTGPVNSVATDRGTTEADPGKEQSNCYKHFSSSEIGVTSIIGSKHSQSSGCYPVELERGPRGFGFSLRGGKEYNMGLFILRLAEDGPAIKDGRIHVGDQIVEINGEPTQGITHTRAIELIQSGGNKVLLLLRPGTGLIPDHGLAPSSLCSYVKPEQH</sequence>
<dbReference type="CDD" id="cd06730">
    <property type="entry name" value="PDZ0_MAGI-1_3-like"/>
    <property type="match status" value="1"/>
</dbReference>
<dbReference type="SUPFAM" id="SSF52540">
    <property type="entry name" value="P-loop containing nucleoside triphosphate hydrolases"/>
    <property type="match status" value="1"/>
</dbReference>
<dbReference type="PROSITE" id="PS50052">
    <property type="entry name" value="GUANYLATE_KINASE_2"/>
    <property type="match status" value="1"/>
</dbReference>
<dbReference type="AlphaFoldDB" id="A0AA97JEW6"/>
<dbReference type="CDD" id="cd06734">
    <property type="entry name" value="PDZ4_MAGI-1_3-like"/>
    <property type="match status" value="1"/>
</dbReference>
<comment type="function">
    <text evidence="13">Acts as a scaffolding protein at cell-cell junctions, thereby regulating various cellular and signaling processes.</text>
</comment>
<dbReference type="FunFam" id="2.20.70.10:FF:000002">
    <property type="entry name" value="Membrane-associated guanylate kinase, WW and PDZ domain-containing protein 3 isoform 1"/>
    <property type="match status" value="1"/>
</dbReference>
<dbReference type="SMART" id="SM00456">
    <property type="entry name" value="WW"/>
    <property type="match status" value="2"/>
</dbReference>
<keyword evidence="6" id="KW-1003">Cell membrane</keyword>
<dbReference type="SMART" id="SM00228">
    <property type="entry name" value="PDZ"/>
    <property type="match status" value="6"/>
</dbReference>
<dbReference type="CDD" id="cd06732">
    <property type="entry name" value="PDZ2_MAGI-1_3-like"/>
    <property type="match status" value="1"/>
</dbReference>
<feature type="region of interest" description="Disordered" evidence="14">
    <location>
        <begin position="950"/>
        <end position="998"/>
    </location>
</feature>
<dbReference type="InterPro" id="IPR027417">
    <property type="entry name" value="P-loop_NTPase"/>
</dbReference>
<keyword evidence="7" id="KW-0677">Repeat</keyword>
<organism evidence="18 19">
    <name type="scientific">Eublepharis macularius</name>
    <name type="common">Leopard gecko</name>
    <name type="synonym">Cyrtodactylus macularius</name>
    <dbReference type="NCBI Taxonomy" id="481883"/>
    <lineage>
        <taxon>Eukaryota</taxon>
        <taxon>Metazoa</taxon>
        <taxon>Chordata</taxon>
        <taxon>Craniata</taxon>
        <taxon>Vertebrata</taxon>
        <taxon>Euteleostomi</taxon>
        <taxon>Lepidosauria</taxon>
        <taxon>Squamata</taxon>
        <taxon>Bifurcata</taxon>
        <taxon>Gekkota</taxon>
        <taxon>Eublepharidae</taxon>
        <taxon>Eublepharinae</taxon>
        <taxon>Eublepharis</taxon>
    </lineage>
</organism>